<evidence type="ECO:0000256" key="8">
    <source>
        <dbReference type="ARBA" id="ARBA00023098"/>
    </source>
</evidence>
<evidence type="ECO:0000256" key="3">
    <source>
        <dbReference type="ARBA" id="ARBA00019082"/>
    </source>
</evidence>
<keyword evidence="5" id="KW-0808">Transferase</keyword>
<organism evidence="15 16">
    <name type="scientific">Vitrella brassicaformis (strain CCMP3155)</name>
    <dbReference type="NCBI Taxonomy" id="1169540"/>
    <lineage>
        <taxon>Eukaryota</taxon>
        <taxon>Sar</taxon>
        <taxon>Alveolata</taxon>
        <taxon>Colpodellida</taxon>
        <taxon>Vitrellaceae</taxon>
        <taxon>Vitrella</taxon>
    </lineage>
</organism>
<dbReference type="GO" id="GO:0016020">
    <property type="term" value="C:membrane"/>
    <property type="evidence" value="ECO:0007669"/>
    <property type="project" value="UniProtKB-SubCell"/>
</dbReference>
<feature type="transmembrane region" description="Helical" evidence="14">
    <location>
        <begin position="279"/>
        <end position="298"/>
    </location>
</feature>
<feature type="compositionally biased region" description="Polar residues" evidence="13">
    <location>
        <begin position="352"/>
        <end position="367"/>
    </location>
</feature>
<dbReference type="GO" id="GO:0016746">
    <property type="term" value="F:acyltransferase activity"/>
    <property type="evidence" value="ECO:0007669"/>
    <property type="project" value="UniProtKB-KW"/>
</dbReference>
<dbReference type="OMA" id="YIDYYGK"/>
<keyword evidence="11" id="KW-1208">Phospholipid metabolism</keyword>
<dbReference type="InterPro" id="IPR021261">
    <property type="entry name" value="GPCAT"/>
</dbReference>
<proteinExistence type="inferred from homology"/>
<reference evidence="15 16" key="1">
    <citation type="submission" date="2014-11" db="EMBL/GenBank/DDBJ databases">
        <authorList>
            <person name="Zhu J."/>
            <person name="Qi W."/>
            <person name="Song R."/>
        </authorList>
    </citation>
    <scope>NUCLEOTIDE SEQUENCE [LARGE SCALE GENOMIC DNA]</scope>
</reference>
<dbReference type="GO" id="GO:0006656">
    <property type="term" value="P:phosphatidylcholine biosynthetic process"/>
    <property type="evidence" value="ECO:0007669"/>
    <property type="project" value="TreeGrafter"/>
</dbReference>
<evidence type="ECO:0000256" key="10">
    <source>
        <dbReference type="ARBA" id="ARBA00023209"/>
    </source>
</evidence>
<comment type="subcellular location">
    <subcellularLocation>
        <location evidence="1">Membrane</location>
        <topology evidence="1">Multi-pass membrane protein</topology>
    </subcellularLocation>
</comment>
<protein>
    <recommendedName>
        <fullName evidence="3">Glycerophosphocholine acyltransferase 1</fullName>
    </recommendedName>
</protein>
<dbReference type="Proteomes" id="UP000041254">
    <property type="component" value="Unassembled WGS sequence"/>
</dbReference>
<dbReference type="PANTHER" id="PTHR31201">
    <property type="entry name" value="OS01G0585100 PROTEIN"/>
    <property type="match status" value="1"/>
</dbReference>
<gene>
    <name evidence="15" type="ORF">Vbra_11007</name>
</gene>
<evidence type="ECO:0000256" key="14">
    <source>
        <dbReference type="SAM" id="Phobius"/>
    </source>
</evidence>
<dbReference type="PhylomeDB" id="A0A0G4E8R9"/>
<keyword evidence="9 14" id="KW-0472">Membrane</keyword>
<evidence type="ECO:0000256" key="12">
    <source>
        <dbReference type="ARBA" id="ARBA00023315"/>
    </source>
</evidence>
<keyword evidence="4" id="KW-0444">Lipid biosynthesis</keyword>
<evidence type="ECO:0000256" key="5">
    <source>
        <dbReference type="ARBA" id="ARBA00022679"/>
    </source>
</evidence>
<feature type="transmembrane region" description="Helical" evidence="14">
    <location>
        <begin position="251"/>
        <end position="272"/>
    </location>
</feature>
<name>A0A0G4E8R9_VITBC</name>
<dbReference type="EMBL" id="CDMY01000061">
    <property type="protein sequence ID" value="CEL92281.1"/>
    <property type="molecule type" value="Genomic_DNA"/>
</dbReference>
<evidence type="ECO:0000256" key="7">
    <source>
        <dbReference type="ARBA" id="ARBA00022989"/>
    </source>
</evidence>
<dbReference type="PANTHER" id="PTHR31201:SF1">
    <property type="entry name" value="GLYCEROPHOSPHOCHOLINE ACYLTRANSFERASE 1"/>
    <property type="match status" value="1"/>
</dbReference>
<keyword evidence="7 14" id="KW-1133">Transmembrane helix</keyword>
<feature type="transmembrane region" description="Helical" evidence="14">
    <location>
        <begin position="109"/>
        <end position="127"/>
    </location>
</feature>
<keyword evidence="12" id="KW-0012">Acyltransferase</keyword>
<dbReference type="AlphaFoldDB" id="A0A0G4E8R9"/>
<keyword evidence="8" id="KW-0443">Lipid metabolism</keyword>
<evidence type="ECO:0000256" key="9">
    <source>
        <dbReference type="ARBA" id="ARBA00023136"/>
    </source>
</evidence>
<comment type="similarity">
    <text evidence="2">Belongs to the GPC1 family.</text>
</comment>
<dbReference type="InParanoid" id="A0A0G4E8R9"/>
<evidence type="ECO:0000256" key="2">
    <source>
        <dbReference type="ARBA" id="ARBA00006675"/>
    </source>
</evidence>
<evidence type="ECO:0000313" key="15">
    <source>
        <dbReference type="EMBL" id="CEL92281.1"/>
    </source>
</evidence>
<evidence type="ECO:0000256" key="4">
    <source>
        <dbReference type="ARBA" id="ARBA00022516"/>
    </source>
</evidence>
<evidence type="ECO:0000256" key="1">
    <source>
        <dbReference type="ARBA" id="ARBA00004141"/>
    </source>
</evidence>
<feature type="transmembrane region" description="Helical" evidence="14">
    <location>
        <begin position="20"/>
        <end position="36"/>
    </location>
</feature>
<evidence type="ECO:0000313" key="16">
    <source>
        <dbReference type="Proteomes" id="UP000041254"/>
    </source>
</evidence>
<accession>A0A0G4E8R9</accession>
<dbReference type="OrthoDB" id="311932at2759"/>
<keyword evidence="10" id="KW-0594">Phospholipid biosynthesis</keyword>
<evidence type="ECO:0000256" key="6">
    <source>
        <dbReference type="ARBA" id="ARBA00022692"/>
    </source>
</evidence>
<feature type="transmembrane region" description="Helical" evidence="14">
    <location>
        <begin position="196"/>
        <end position="215"/>
    </location>
</feature>
<evidence type="ECO:0000256" key="13">
    <source>
        <dbReference type="SAM" id="MobiDB-lite"/>
    </source>
</evidence>
<sequence length="418" mass="47558">MDPKAVKKLLKPLKLRDELAFFIGVCNLICDTWVLARCPEDFWLVHAVKTPVLFFIRYFDYRRAATHYYLLDFCYEANALFACYCIYGLGCGVVGLPKLPGFDTDNPRIFKVVFAWVTGPLSWGLALNRNSLVFHSLDMTTNLFIHATPCLAVWAIRWHADRVLDKWQFLPRVCEPSSPSPIYCDATAYELLVLPLLVYILIWQVPYYLVMFKVAAKRIEKRNYDTVYLYMLRTIKPLAAIVKAAGSWGPLVYMFIHALGCSLCMLLSFIWWRSYWAHTIFLASMVALAVWNGSTYYFEVFAEKYSKTIYEELMRQGFTIELNPDAPPTNAEKTINEVISRPPRPPKPPANDASTPSMTTTEGTNESLGADVLSDLDTETSARAMNQLRKRLSKQLSTDSVKAALQATRESLAKPVGE</sequence>
<feature type="region of interest" description="Disordered" evidence="13">
    <location>
        <begin position="337"/>
        <end position="378"/>
    </location>
</feature>
<keyword evidence="16" id="KW-1185">Reference proteome</keyword>
<feature type="transmembrane region" description="Helical" evidence="14">
    <location>
        <begin position="79"/>
        <end position="97"/>
    </location>
</feature>
<evidence type="ECO:0000256" key="11">
    <source>
        <dbReference type="ARBA" id="ARBA00023264"/>
    </source>
</evidence>
<keyword evidence="6 14" id="KW-0812">Transmembrane</keyword>
<dbReference type="Pfam" id="PF10998">
    <property type="entry name" value="DUF2838"/>
    <property type="match status" value="1"/>
</dbReference>
<feature type="transmembrane region" description="Helical" evidence="14">
    <location>
        <begin position="42"/>
        <end position="59"/>
    </location>
</feature>
<dbReference type="VEuPathDB" id="CryptoDB:Vbra_11007"/>
<feature type="transmembrane region" description="Helical" evidence="14">
    <location>
        <begin position="139"/>
        <end position="160"/>
    </location>
</feature>